<dbReference type="Pfam" id="PF00076">
    <property type="entry name" value="RRM_1"/>
    <property type="match status" value="2"/>
</dbReference>
<reference evidence="6 7" key="1">
    <citation type="journal article" date="2015" name="Biotechnol. Biofuels">
        <title>Enhanced degradation of softwood versus hardwood by the white-rot fungus Pycnoporus coccineus.</title>
        <authorList>
            <person name="Couturier M."/>
            <person name="Navarro D."/>
            <person name="Chevret D."/>
            <person name="Henrissat B."/>
            <person name="Piumi F."/>
            <person name="Ruiz-Duenas F.J."/>
            <person name="Martinez A.T."/>
            <person name="Grigoriev I.V."/>
            <person name="Riley R."/>
            <person name="Lipzen A."/>
            <person name="Berrin J.G."/>
            <person name="Master E.R."/>
            <person name="Rosso M.N."/>
        </authorList>
    </citation>
    <scope>NUCLEOTIDE SEQUENCE [LARGE SCALE GENOMIC DNA]</scope>
    <source>
        <strain evidence="6 7">BRFM310</strain>
    </source>
</reference>
<sequence>MSSTPALAQLSSDRSPSFSSAFSRSSTRETPSTPPGASGCSLHVPPTPPDSSSRTAANLASSPRSDTSPNTSSVAHSLSSTLSAAAPQFQSRLLDTPIDIHVLSPELDSPATSVASAGTEAVRDASAAYKIREQGSPTPTQDATSRKGLPEQLPPPFIPAGNRSRRDEEVVVPATAPPEPPQDSEPKPPNVYINGLPPNFPEEDLLAMCSPFGNVLSVRTFTRHVSDKPSGYGFVLFERLAAAEKCIEALRKYRNLHPSFSKQVHKIPGTAYASAPSASNTGPADSFKSKMEQLRDTASTNLYMEGLPLSVSEQELRVLVTPYRIMSSRFFHTRLSHPPRIIAFVRLESREAAEDIIERLHGRLVRGRNDAGCRISVRFADTPEQRELRRTERTTREDEQSPARLTMARAALLNLKGTQYQSDARSPTLGAFETAGLASPISPELGFVLNALGSGSVEGQLSPVGHASPLQSPGAFVSGLLDPQSLSPFVSDASGFESLNAQGAHVSAQDLRLAQQLLPESGAGQLDEQTQLRLALLSMQGPRANAQQGYTPVERLILQAHVRQRANTLGANLDTLQERVSDVNNAASIQAGLTSTGQAANRRLLNCLPAMSEDDFHASAALLQNQSAVAPTFARQPDFGAYGRSRGDNFSVNVGVQPSAPGQQLRQRNHTLAAQLPVDPGAQSLHLRSSTLPSPNASIRKYSHGLSSANMPLYDSANSVSTSMPTTSGYTSRPHGTNNAPRISTNQQHIPPSLNSNGIASQRANSTNLRVNAQPNTHTLFTSKSNINLPSVNARSKGRSIPADTSTLPTLPPSTAAAHPNSGASAGQTSAPASGHPQDGDADAEESPVVSPALTYSARTPASLSPATPYSGFFSDGGSSFKSTIVGSSGENMDSLRFAKESREDLEPAARGVNQQQ</sequence>
<keyword evidence="7" id="KW-1185">Reference proteome</keyword>
<evidence type="ECO:0000256" key="2">
    <source>
        <dbReference type="ARBA" id="ARBA00022884"/>
    </source>
</evidence>
<feature type="compositionally biased region" description="Polar residues" evidence="4">
    <location>
        <begin position="822"/>
        <end position="832"/>
    </location>
</feature>
<dbReference type="AlphaFoldDB" id="A0A1Y2J447"/>
<keyword evidence="1" id="KW-0677">Repeat</keyword>
<dbReference type="EMBL" id="KZ084087">
    <property type="protein sequence ID" value="OSD08190.1"/>
    <property type="molecule type" value="Genomic_DNA"/>
</dbReference>
<dbReference type="PANTHER" id="PTHR24012">
    <property type="entry name" value="RNA BINDING PROTEIN"/>
    <property type="match status" value="1"/>
</dbReference>
<dbReference type="STRING" id="1353009.A0A1Y2J447"/>
<feature type="region of interest" description="Disordered" evidence="4">
    <location>
        <begin position="1"/>
        <end position="82"/>
    </location>
</feature>
<dbReference type="InterPro" id="IPR012677">
    <property type="entry name" value="Nucleotide-bd_a/b_plait_sf"/>
</dbReference>
<evidence type="ECO:0000259" key="5">
    <source>
        <dbReference type="PROSITE" id="PS50102"/>
    </source>
</evidence>
<dbReference type="OrthoDB" id="271725at2759"/>
<dbReference type="SUPFAM" id="SSF54928">
    <property type="entry name" value="RNA-binding domain, RBD"/>
    <property type="match status" value="2"/>
</dbReference>
<evidence type="ECO:0000256" key="3">
    <source>
        <dbReference type="PROSITE-ProRule" id="PRU00176"/>
    </source>
</evidence>
<feature type="compositionally biased region" description="Low complexity" evidence="4">
    <location>
        <begin position="71"/>
        <end position="82"/>
    </location>
</feature>
<dbReference type="Gene3D" id="3.30.70.330">
    <property type="match status" value="2"/>
</dbReference>
<feature type="region of interest" description="Disordered" evidence="4">
    <location>
        <begin position="717"/>
        <end position="760"/>
    </location>
</feature>
<accession>A0A1Y2J447</accession>
<feature type="compositionally biased region" description="Polar residues" evidence="4">
    <location>
        <begin position="1"/>
        <end position="10"/>
    </location>
</feature>
<dbReference type="SMART" id="SM00360">
    <property type="entry name" value="RRM"/>
    <property type="match status" value="2"/>
</dbReference>
<feature type="compositionally biased region" description="Polar residues" evidence="4">
    <location>
        <begin position="50"/>
        <end position="70"/>
    </location>
</feature>
<feature type="domain" description="RRM" evidence="5">
    <location>
        <begin position="300"/>
        <end position="382"/>
    </location>
</feature>
<evidence type="ECO:0000256" key="4">
    <source>
        <dbReference type="SAM" id="MobiDB-lite"/>
    </source>
</evidence>
<dbReference type="Proteomes" id="UP000193067">
    <property type="component" value="Unassembled WGS sequence"/>
</dbReference>
<name>A0A1Y2J447_TRAC3</name>
<evidence type="ECO:0000256" key="1">
    <source>
        <dbReference type="ARBA" id="ARBA00022737"/>
    </source>
</evidence>
<dbReference type="InterPro" id="IPR035979">
    <property type="entry name" value="RBD_domain_sf"/>
</dbReference>
<dbReference type="InterPro" id="IPR000504">
    <property type="entry name" value="RRM_dom"/>
</dbReference>
<feature type="compositionally biased region" description="Low complexity" evidence="4">
    <location>
        <begin position="802"/>
        <end position="818"/>
    </location>
</feature>
<keyword evidence="2 3" id="KW-0694">RNA-binding</keyword>
<feature type="compositionally biased region" description="Low complexity" evidence="4">
    <location>
        <begin position="11"/>
        <end position="31"/>
    </location>
</feature>
<proteinExistence type="predicted"/>
<protein>
    <recommendedName>
        <fullName evidence="5">RRM domain-containing protein</fullName>
    </recommendedName>
</protein>
<organism evidence="6 7">
    <name type="scientific">Trametes coccinea (strain BRFM310)</name>
    <name type="common">Pycnoporus coccineus</name>
    <dbReference type="NCBI Taxonomy" id="1353009"/>
    <lineage>
        <taxon>Eukaryota</taxon>
        <taxon>Fungi</taxon>
        <taxon>Dikarya</taxon>
        <taxon>Basidiomycota</taxon>
        <taxon>Agaricomycotina</taxon>
        <taxon>Agaricomycetes</taxon>
        <taxon>Polyporales</taxon>
        <taxon>Polyporaceae</taxon>
        <taxon>Trametes</taxon>
    </lineage>
</organism>
<dbReference type="GO" id="GO:0003723">
    <property type="term" value="F:RNA binding"/>
    <property type="evidence" value="ECO:0007669"/>
    <property type="project" value="UniProtKB-UniRule"/>
</dbReference>
<feature type="compositionally biased region" description="Pro residues" evidence="4">
    <location>
        <begin position="175"/>
        <end position="189"/>
    </location>
</feature>
<gene>
    <name evidence="6" type="ORF">PYCCODRAFT_1357909</name>
</gene>
<feature type="region of interest" description="Disordered" evidence="4">
    <location>
        <begin position="129"/>
        <end position="190"/>
    </location>
</feature>
<feature type="domain" description="RRM" evidence="5">
    <location>
        <begin position="189"/>
        <end position="263"/>
    </location>
</feature>
<feature type="region of interest" description="Disordered" evidence="4">
    <location>
        <begin position="777"/>
        <end position="849"/>
    </location>
</feature>
<dbReference type="PROSITE" id="PS50102">
    <property type="entry name" value="RRM"/>
    <property type="match status" value="2"/>
</dbReference>
<evidence type="ECO:0000313" key="6">
    <source>
        <dbReference type="EMBL" id="OSD08190.1"/>
    </source>
</evidence>
<feature type="compositionally biased region" description="Polar residues" evidence="4">
    <location>
        <begin position="777"/>
        <end position="794"/>
    </location>
</feature>
<evidence type="ECO:0000313" key="7">
    <source>
        <dbReference type="Proteomes" id="UP000193067"/>
    </source>
</evidence>